<feature type="region of interest" description="Disordered" evidence="1">
    <location>
        <begin position="544"/>
        <end position="575"/>
    </location>
</feature>
<protein>
    <submittedName>
        <fullName evidence="3">Uncharacterized protein LOC111108238</fullName>
    </submittedName>
</protein>
<feature type="region of interest" description="Disordered" evidence="1">
    <location>
        <begin position="657"/>
        <end position="777"/>
    </location>
</feature>
<feature type="compositionally biased region" description="Low complexity" evidence="1">
    <location>
        <begin position="701"/>
        <end position="737"/>
    </location>
</feature>
<feature type="region of interest" description="Disordered" evidence="1">
    <location>
        <begin position="121"/>
        <end position="162"/>
    </location>
</feature>
<dbReference type="RefSeq" id="XP_022299695.1">
    <property type="nucleotide sequence ID" value="XM_022443987.1"/>
</dbReference>
<evidence type="ECO:0000256" key="1">
    <source>
        <dbReference type="SAM" id="MobiDB-lite"/>
    </source>
</evidence>
<organism evidence="2 3">
    <name type="scientific">Crassostrea virginica</name>
    <name type="common">Eastern oyster</name>
    <dbReference type="NCBI Taxonomy" id="6565"/>
    <lineage>
        <taxon>Eukaryota</taxon>
        <taxon>Metazoa</taxon>
        <taxon>Spiralia</taxon>
        <taxon>Lophotrochozoa</taxon>
        <taxon>Mollusca</taxon>
        <taxon>Bivalvia</taxon>
        <taxon>Autobranchia</taxon>
        <taxon>Pteriomorphia</taxon>
        <taxon>Ostreida</taxon>
        <taxon>Ostreoidea</taxon>
        <taxon>Ostreidae</taxon>
        <taxon>Crassostrea</taxon>
    </lineage>
</organism>
<dbReference type="GeneID" id="111108238"/>
<feature type="compositionally biased region" description="Polar residues" evidence="1">
    <location>
        <begin position="558"/>
        <end position="569"/>
    </location>
</feature>
<reference evidence="3" key="1">
    <citation type="submission" date="2025-08" db="UniProtKB">
        <authorList>
            <consortium name="RefSeq"/>
        </authorList>
    </citation>
    <scope>IDENTIFICATION</scope>
    <source>
        <tissue evidence="3">Whole sample</tissue>
    </source>
</reference>
<dbReference type="KEGG" id="cvn:111108238"/>
<feature type="region of interest" description="Disordered" evidence="1">
    <location>
        <begin position="502"/>
        <end position="526"/>
    </location>
</feature>
<feature type="compositionally biased region" description="Acidic residues" evidence="1">
    <location>
        <begin position="740"/>
        <end position="750"/>
    </location>
</feature>
<dbReference type="InterPro" id="IPR016024">
    <property type="entry name" value="ARM-type_fold"/>
</dbReference>
<gene>
    <name evidence="3" type="primary">LOC111108238</name>
</gene>
<accession>A0A8B8B8F1</accession>
<dbReference type="SUPFAM" id="SSF48371">
    <property type="entry name" value="ARM repeat"/>
    <property type="match status" value="1"/>
</dbReference>
<dbReference type="Proteomes" id="UP000694844">
    <property type="component" value="Chromosome 8"/>
</dbReference>
<dbReference type="Gene3D" id="1.25.10.10">
    <property type="entry name" value="Leucine-rich Repeat Variant"/>
    <property type="match status" value="1"/>
</dbReference>
<evidence type="ECO:0000313" key="2">
    <source>
        <dbReference type="Proteomes" id="UP000694844"/>
    </source>
</evidence>
<sequence length="955" mass="105444">MTELKTELKKTKDLYTIRDVTHDYIVTVHGRGQVCLIGLGVDGNIRSVSTSETTAPGICVGLLQLSIAENGGMVLGPVNLDLTCTINKEDVTGEINLISGVPIEVADRTLRIYQGGVPSRKLPITPGTAIKSSPPPKPRRDQETTDLEDPTPRVKLDLPPIDPELLTDVNSTDKLAHLAGSFLTKQINQYTDTKLSAAITDQIFCFLQEVAGYQRAIIVSYINEISQSLEEMPESERDRPLHKPSVRLLVELLRQIMDPLSHVVLSLQLLRTFSHFPENLVVMVSSQATPAVLGCMAVYLEVTEIQQYGLDILAKIATYRPKPAEKIPLRETALEMILRSIQRHQKSIQIVPPGCRTLVNLTSSLQENLDSFLLTDLESSPEVEEAIERYDSLLRHIFQQAVPIIQSLLQEYPSNLDVTTEGRRFLYNYSKMTQFSKKKSLRAQFKSTNGEHTRALTETLTTPSMFLRTAVTEAEPAGILRKEEQKTYTALLDRKVHFADDKEPLDSMTSSGEDSDLDPASPGVKPQLVIQDTVILSEEAVEALKRGADRGEEEEGQNGVNQDCEQSETTSEDQADKRFTSEMLINLDQQGDIQEVVAKCGPTNITIATSPSPGSSVSIFCPTETCPGHQRNSEPICRECMDLDEDCSLHLGHTPVQHQNNSSKAIEENLPSEPVPGSCKEDKNEAPEEEGNTASPQKGTSHMSSSSQQGTSQMSSSSQQGTSQISSSSHLSNSSSISEKEEDDDEEDDYTPMNVINSKKNDDEAVHLRKSIQRSESKGQRYSVSDVSLCTKVIRLQVSHYISSLVFGGGDAQALSIIDKPLYKLLEVAEAPEGLLNYVRAQYQESKTLMDLDTAFLISVIDAIRYRSLFHDLVKKSVLEVVSCMFGRYGRGVLELTVSCLVSLFQNERLGFLLADQAFLGEVKGNVIQLCSVLQAEIPSIQELRTVVSSITPLE</sequence>
<proteinExistence type="predicted"/>
<keyword evidence="2" id="KW-1185">Reference proteome</keyword>
<evidence type="ECO:0000313" key="3">
    <source>
        <dbReference type="RefSeq" id="XP_022299695.1"/>
    </source>
</evidence>
<name>A0A8B8B8F1_CRAVI</name>
<dbReference type="InterPro" id="IPR011989">
    <property type="entry name" value="ARM-like"/>
</dbReference>
<dbReference type="AlphaFoldDB" id="A0A8B8B8F1"/>
<feature type="compositionally biased region" description="Basic and acidic residues" evidence="1">
    <location>
        <begin position="759"/>
        <end position="777"/>
    </location>
</feature>
<dbReference type="OrthoDB" id="6138244at2759"/>